<sequence length="84" mass="9756">MFVLFVMRSYLIEVRGLKLKWNPSNLNLLVVSYRGTWVETLNRAAVRADLTVVSYRGTWVETRTTTVVRIVFGVVSYRGTWIET</sequence>
<comment type="caution">
    <text evidence="1">The sequence shown here is derived from an EMBL/GenBank/DDBJ whole genome shotgun (WGS) entry which is preliminary data.</text>
</comment>
<dbReference type="EMBL" id="AGZO01000014">
    <property type="protein sequence ID" value="EKN16815.1"/>
    <property type="molecule type" value="Genomic_DNA"/>
</dbReference>
<name>K5ZZT7_9BACT</name>
<accession>K5ZZT7</accession>
<gene>
    <name evidence="1" type="ORF">HMPREF1076_01949</name>
</gene>
<protein>
    <submittedName>
        <fullName evidence="1">Uncharacterized protein</fullName>
    </submittedName>
</protein>
<dbReference type="AlphaFoldDB" id="K5ZZT7"/>
<dbReference type="HOGENOM" id="CLU_2524523_0_0_10"/>
<evidence type="ECO:0000313" key="1">
    <source>
        <dbReference type="EMBL" id="EKN16815.1"/>
    </source>
</evidence>
<evidence type="ECO:0000313" key="2">
    <source>
        <dbReference type="Proteomes" id="UP000006330"/>
    </source>
</evidence>
<proteinExistence type="predicted"/>
<reference evidence="1 2" key="1">
    <citation type="submission" date="2012-02" db="EMBL/GenBank/DDBJ databases">
        <title>The Genome Sequence of Parabacteroides goldsteinii CL02T12C30.</title>
        <authorList>
            <consortium name="The Broad Institute Genome Sequencing Platform"/>
            <person name="Earl A."/>
            <person name="Ward D."/>
            <person name="Feldgarden M."/>
            <person name="Gevers D."/>
            <person name="Zitomersky N.L."/>
            <person name="Coyne M.J."/>
            <person name="Comstock L.E."/>
            <person name="Young S.K."/>
            <person name="Zeng Q."/>
            <person name="Gargeya S."/>
            <person name="Fitzgerald M."/>
            <person name="Haas B."/>
            <person name="Abouelleil A."/>
            <person name="Alvarado L."/>
            <person name="Arachchi H.M."/>
            <person name="Berlin A."/>
            <person name="Chapman S.B."/>
            <person name="Gearin G."/>
            <person name="Goldberg J."/>
            <person name="Griggs A."/>
            <person name="Gujja S."/>
            <person name="Hansen M."/>
            <person name="Heiman D."/>
            <person name="Howarth C."/>
            <person name="Larimer J."/>
            <person name="Lui A."/>
            <person name="MacDonald P.J.P."/>
            <person name="McCowen C."/>
            <person name="Montmayeur A."/>
            <person name="Murphy C."/>
            <person name="Neiman D."/>
            <person name="Pearson M."/>
            <person name="Priest M."/>
            <person name="Roberts A."/>
            <person name="Saif S."/>
            <person name="Shea T."/>
            <person name="Sisk P."/>
            <person name="Stolte C."/>
            <person name="Sykes S."/>
            <person name="Wortman J."/>
            <person name="Nusbaum C."/>
            <person name="Birren B."/>
        </authorList>
    </citation>
    <scope>NUCLEOTIDE SEQUENCE [LARGE SCALE GENOMIC DNA]</scope>
    <source>
        <strain evidence="1 2">CL02T12C30</strain>
    </source>
</reference>
<organism evidence="1 2">
    <name type="scientific">Parabacteroides goldsteinii CL02T12C30</name>
    <dbReference type="NCBI Taxonomy" id="999418"/>
    <lineage>
        <taxon>Bacteria</taxon>
        <taxon>Pseudomonadati</taxon>
        <taxon>Bacteroidota</taxon>
        <taxon>Bacteroidia</taxon>
        <taxon>Bacteroidales</taxon>
        <taxon>Tannerellaceae</taxon>
        <taxon>Parabacteroides</taxon>
    </lineage>
</organism>
<dbReference type="Proteomes" id="UP000006330">
    <property type="component" value="Unassembled WGS sequence"/>
</dbReference>